<keyword evidence="2" id="KW-1185">Reference proteome</keyword>
<protein>
    <submittedName>
        <fullName evidence="1">Uncharacterized protein</fullName>
    </submittedName>
</protein>
<dbReference type="EMBL" id="BAAFJT010000001">
    <property type="protein sequence ID" value="GAB0176318.1"/>
    <property type="molecule type" value="Genomic_DNA"/>
</dbReference>
<dbReference type="AlphaFoldDB" id="A0ABC9VU98"/>
<proteinExistence type="predicted"/>
<dbReference type="PANTHER" id="PTHR33332">
    <property type="entry name" value="REVERSE TRANSCRIPTASE DOMAIN-CONTAINING PROTEIN"/>
    <property type="match status" value="1"/>
</dbReference>
<reference evidence="1 2" key="1">
    <citation type="submission" date="2024-06" db="EMBL/GenBank/DDBJ databases">
        <title>The draft genome of Grus japonensis, version 3.</title>
        <authorList>
            <person name="Nabeshima K."/>
            <person name="Suzuki S."/>
            <person name="Onuma M."/>
        </authorList>
    </citation>
    <scope>NUCLEOTIDE SEQUENCE [LARGE SCALE GENOMIC DNA]</scope>
    <source>
        <strain evidence="1 2">451A</strain>
    </source>
</reference>
<name>A0ABC9VU98_GRUJA</name>
<accession>A0ABC9VU98</accession>
<evidence type="ECO:0000313" key="1">
    <source>
        <dbReference type="EMBL" id="GAB0176318.1"/>
    </source>
</evidence>
<evidence type="ECO:0000313" key="2">
    <source>
        <dbReference type="Proteomes" id="UP001623348"/>
    </source>
</evidence>
<organism evidence="1 2">
    <name type="scientific">Grus japonensis</name>
    <name type="common">Japanese crane</name>
    <name type="synonym">Red-crowned crane</name>
    <dbReference type="NCBI Taxonomy" id="30415"/>
    <lineage>
        <taxon>Eukaryota</taxon>
        <taxon>Metazoa</taxon>
        <taxon>Chordata</taxon>
        <taxon>Craniata</taxon>
        <taxon>Vertebrata</taxon>
        <taxon>Euteleostomi</taxon>
        <taxon>Archelosauria</taxon>
        <taxon>Archosauria</taxon>
        <taxon>Dinosauria</taxon>
        <taxon>Saurischia</taxon>
        <taxon>Theropoda</taxon>
        <taxon>Coelurosauria</taxon>
        <taxon>Aves</taxon>
        <taxon>Neognathae</taxon>
        <taxon>Neoaves</taxon>
        <taxon>Gruiformes</taxon>
        <taxon>Gruidae</taxon>
        <taxon>Grus</taxon>
    </lineage>
</organism>
<sequence length="117" mass="13615">MSLPLQWMQFYKTTYQTGKEWIESCPEEKDLGVFVDEKLNMSWQCALAAQKANRILGCIKRGVTSRSRELILPLYSALVRPHLEYCIQLWGPQYKKDMEMLEASSVNENNINLQRGL</sequence>
<comment type="caution">
    <text evidence="1">The sequence shown here is derived from an EMBL/GenBank/DDBJ whole genome shotgun (WGS) entry which is preliminary data.</text>
</comment>
<dbReference type="Proteomes" id="UP001623348">
    <property type="component" value="Unassembled WGS sequence"/>
</dbReference>
<gene>
    <name evidence="1" type="ORF">GRJ2_000097000</name>
</gene>
<dbReference type="PRINTS" id="PR01345">
    <property type="entry name" value="CERVTRCPTASE"/>
</dbReference>